<sequence length="237" mass="26701">MEKEQLDCFLLVVNTKGTNVWCAAAEGIFTTDTVLSHLKVYNVGELVNHHQLILPQLSVAGVKRKELKEHGWEGIYGPVYFADLKEFLNNGLTKNKDMQALEYGYWERFKMGLSHAVFCTLVCIVPIFLFASDYWIQAIVLVWYFAFCMQLIEHFIPFTRLLYKGLVLSLPILALALTSVKDPVLKIQVTMGIIALGAYIGYDAQGHSHLGQNQQSGKLFTMIFAFLALVYGGTLLL</sequence>
<feature type="domain" description="CO dehydrogenase/acetyl-CoA synthase delta subunit TIM barrel" evidence="2">
    <location>
        <begin position="2"/>
        <end position="78"/>
    </location>
</feature>
<name>A0A382AMR2_9ZZZZ</name>
<feature type="transmembrane region" description="Helical" evidence="1">
    <location>
        <begin position="216"/>
        <end position="236"/>
    </location>
</feature>
<evidence type="ECO:0000313" key="3">
    <source>
        <dbReference type="EMBL" id="SVB02303.1"/>
    </source>
</evidence>
<feature type="transmembrane region" description="Helical" evidence="1">
    <location>
        <begin position="111"/>
        <end position="129"/>
    </location>
</feature>
<keyword evidence="1" id="KW-1133">Transmembrane helix</keyword>
<dbReference type="Pfam" id="PF03599">
    <property type="entry name" value="CdhD"/>
    <property type="match status" value="1"/>
</dbReference>
<organism evidence="3">
    <name type="scientific">marine metagenome</name>
    <dbReference type="NCBI Taxonomy" id="408172"/>
    <lineage>
        <taxon>unclassified sequences</taxon>
        <taxon>metagenomes</taxon>
        <taxon>ecological metagenomes</taxon>
    </lineage>
</organism>
<dbReference type="EMBL" id="UINC01025880">
    <property type="protein sequence ID" value="SVB02303.1"/>
    <property type="molecule type" value="Genomic_DNA"/>
</dbReference>
<proteinExistence type="predicted"/>
<keyword evidence="1" id="KW-0812">Transmembrane</keyword>
<gene>
    <name evidence="3" type="ORF">METZ01_LOCUS155157</name>
</gene>
<accession>A0A382AMR2</accession>
<reference evidence="3" key="1">
    <citation type="submission" date="2018-05" db="EMBL/GenBank/DDBJ databases">
        <authorList>
            <person name="Lanie J.A."/>
            <person name="Ng W.-L."/>
            <person name="Kazmierczak K.M."/>
            <person name="Andrzejewski T.M."/>
            <person name="Davidsen T.M."/>
            <person name="Wayne K.J."/>
            <person name="Tettelin H."/>
            <person name="Glass J.I."/>
            <person name="Rusch D."/>
            <person name="Podicherti R."/>
            <person name="Tsui H.-C.T."/>
            <person name="Winkler M.E."/>
        </authorList>
    </citation>
    <scope>NUCLEOTIDE SEQUENCE</scope>
</reference>
<evidence type="ECO:0000259" key="2">
    <source>
        <dbReference type="Pfam" id="PF03599"/>
    </source>
</evidence>
<protein>
    <recommendedName>
        <fullName evidence="2">CO dehydrogenase/acetyl-CoA synthase delta subunit TIM barrel domain-containing protein</fullName>
    </recommendedName>
</protein>
<dbReference type="AlphaFoldDB" id="A0A382AMR2"/>
<feature type="transmembrane region" description="Helical" evidence="1">
    <location>
        <begin position="135"/>
        <end position="152"/>
    </location>
</feature>
<dbReference type="Gene3D" id="3.40.50.11600">
    <property type="match status" value="1"/>
</dbReference>
<evidence type="ECO:0000256" key="1">
    <source>
        <dbReference type="SAM" id="Phobius"/>
    </source>
</evidence>
<feature type="transmembrane region" description="Helical" evidence="1">
    <location>
        <begin position="161"/>
        <end position="179"/>
    </location>
</feature>
<dbReference type="InterPro" id="IPR016041">
    <property type="entry name" value="Ac-CoA_synth_d_su_TIM-brl"/>
</dbReference>
<keyword evidence="1" id="KW-0472">Membrane</keyword>